<dbReference type="PANTHER" id="PTHR33303">
    <property type="entry name" value="CYTOPLASMIC PROTEIN-RELATED"/>
    <property type="match status" value="1"/>
</dbReference>
<evidence type="ECO:0000313" key="2">
    <source>
        <dbReference type="EMBL" id="SCZ31674.1"/>
    </source>
</evidence>
<dbReference type="RefSeq" id="WP_092810928.1">
    <property type="nucleotide sequence ID" value="NZ_FMVW01000002.1"/>
</dbReference>
<organism evidence="2 3">
    <name type="scientific">Afifella marina DSM 2698</name>
    <dbReference type="NCBI Taxonomy" id="1120955"/>
    <lineage>
        <taxon>Bacteria</taxon>
        <taxon>Pseudomonadati</taxon>
        <taxon>Pseudomonadota</taxon>
        <taxon>Alphaproteobacteria</taxon>
        <taxon>Hyphomicrobiales</taxon>
        <taxon>Afifellaceae</taxon>
        <taxon>Afifella</taxon>
    </lineage>
</organism>
<dbReference type="Proteomes" id="UP000199347">
    <property type="component" value="Unassembled WGS sequence"/>
</dbReference>
<dbReference type="AlphaFoldDB" id="A0A1G5N3F0"/>
<feature type="domain" description="CoA-binding" evidence="1">
    <location>
        <begin position="15"/>
        <end position="111"/>
    </location>
</feature>
<proteinExistence type="predicted"/>
<protein>
    <recommendedName>
        <fullName evidence="1">CoA-binding domain-containing protein</fullName>
    </recommendedName>
</protein>
<dbReference type="SMART" id="SM00881">
    <property type="entry name" value="CoA_binding"/>
    <property type="match status" value="1"/>
</dbReference>
<reference evidence="2 3" key="1">
    <citation type="submission" date="2016-10" db="EMBL/GenBank/DDBJ databases">
        <authorList>
            <person name="de Groot N.N."/>
        </authorList>
    </citation>
    <scope>NUCLEOTIDE SEQUENCE [LARGE SCALE GENOMIC DNA]</scope>
    <source>
        <strain evidence="2 3">DSM 2698</strain>
    </source>
</reference>
<dbReference type="SUPFAM" id="SSF51735">
    <property type="entry name" value="NAD(P)-binding Rossmann-fold domains"/>
    <property type="match status" value="1"/>
</dbReference>
<dbReference type="OrthoDB" id="9804695at2"/>
<dbReference type="Pfam" id="PF13380">
    <property type="entry name" value="CoA_binding_2"/>
    <property type="match status" value="1"/>
</dbReference>
<dbReference type="STRING" id="1120955.SAMN03080610_01396"/>
<name>A0A1G5N3F0_AFIMA</name>
<sequence>MSQLSYSDDFIRSILTDTKTIAVVGASPRTLRPSYGVSQFLIRQGYEVYPINPGEPDETIEGRAFLPSLADVPVAIDMVDVFRRSEAVGGVVDEILKLQPLPKVIWMQLGVRDDEAAARAEAAGIKVVMDRCPKIEWPRLLG</sequence>
<accession>A0A1G5N3F0</accession>
<keyword evidence="3" id="KW-1185">Reference proteome</keyword>
<evidence type="ECO:0000259" key="1">
    <source>
        <dbReference type="SMART" id="SM00881"/>
    </source>
</evidence>
<dbReference type="EMBL" id="FMVW01000002">
    <property type="protein sequence ID" value="SCZ31674.1"/>
    <property type="molecule type" value="Genomic_DNA"/>
</dbReference>
<evidence type="ECO:0000313" key="3">
    <source>
        <dbReference type="Proteomes" id="UP000199347"/>
    </source>
</evidence>
<dbReference type="InterPro" id="IPR003781">
    <property type="entry name" value="CoA-bd"/>
</dbReference>
<dbReference type="PANTHER" id="PTHR33303:SF2">
    <property type="entry name" value="COA-BINDING DOMAIN-CONTAINING PROTEIN"/>
    <property type="match status" value="1"/>
</dbReference>
<gene>
    <name evidence="2" type="ORF">SAMN03080610_01396</name>
</gene>
<dbReference type="Gene3D" id="3.40.50.720">
    <property type="entry name" value="NAD(P)-binding Rossmann-like Domain"/>
    <property type="match status" value="1"/>
</dbReference>
<dbReference type="InterPro" id="IPR036291">
    <property type="entry name" value="NAD(P)-bd_dom_sf"/>
</dbReference>